<dbReference type="Gene3D" id="3.30.565.10">
    <property type="entry name" value="Histidine kinase-like ATPase, C-terminal domain"/>
    <property type="match status" value="1"/>
</dbReference>
<dbReference type="EMBL" id="BMZH01000003">
    <property type="protein sequence ID" value="GHA88193.1"/>
    <property type="molecule type" value="Genomic_DNA"/>
</dbReference>
<name>A0A8J3G1L9_9PROT</name>
<dbReference type="InterPro" id="IPR036890">
    <property type="entry name" value="HATPase_C_sf"/>
</dbReference>
<dbReference type="AlphaFoldDB" id="A0A8J3G1L9"/>
<dbReference type="Pfam" id="PF10090">
    <property type="entry name" value="HPTransfase"/>
    <property type="match status" value="1"/>
</dbReference>
<feature type="domain" description="Histidine phosphotransferase ChpT C-terminal" evidence="1">
    <location>
        <begin position="85"/>
        <end position="201"/>
    </location>
</feature>
<dbReference type="Proteomes" id="UP000634004">
    <property type="component" value="Unassembled WGS sequence"/>
</dbReference>
<reference evidence="2" key="2">
    <citation type="submission" date="2020-09" db="EMBL/GenBank/DDBJ databases">
        <authorList>
            <person name="Sun Q."/>
            <person name="Kim S."/>
        </authorList>
    </citation>
    <scope>NUCLEOTIDE SEQUENCE</scope>
    <source>
        <strain evidence="2">KCTC 32513</strain>
    </source>
</reference>
<dbReference type="InterPro" id="IPR018762">
    <property type="entry name" value="ChpT_C"/>
</dbReference>
<organism evidence="2 3">
    <name type="scientific">Algimonas arctica</name>
    <dbReference type="NCBI Taxonomy" id="1479486"/>
    <lineage>
        <taxon>Bacteria</taxon>
        <taxon>Pseudomonadati</taxon>
        <taxon>Pseudomonadota</taxon>
        <taxon>Alphaproteobacteria</taxon>
        <taxon>Maricaulales</taxon>
        <taxon>Robiginitomaculaceae</taxon>
        <taxon>Algimonas</taxon>
    </lineage>
</organism>
<comment type="caution">
    <text evidence="2">The sequence shown here is derived from an EMBL/GenBank/DDBJ whole genome shotgun (WGS) entry which is preliminary data.</text>
</comment>
<evidence type="ECO:0000313" key="3">
    <source>
        <dbReference type="Proteomes" id="UP000634004"/>
    </source>
</evidence>
<reference evidence="2" key="1">
    <citation type="journal article" date="2014" name="Int. J. Syst. Evol. Microbiol.">
        <title>Complete genome sequence of Corynebacterium casei LMG S-19264T (=DSM 44701T), isolated from a smear-ripened cheese.</title>
        <authorList>
            <consortium name="US DOE Joint Genome Institute (JGI-PGF)"/>
            <person name="Walter F."/>
            <person name="Albersmeier A."/>
            <person name="Kalinowski J."/>
            <person name="Ruckert C."/>
        </authorList>
    </citation>
    <scope>NUCLEOTIDE SEQUENCE</scope>
    <source>
        <strain evidence="2">KCTC 32513</strain>
    </source>
</reference>
<dbReference type="Gene3D" id="1.10.287.130">
    <property type="match status" value="1"/>
</dbReference>
<gene>
    <name evidence="2" type="ORF">GCM10009069_08930</name>
</gene>
<sequence>MSTAPKLTPSSLAALLCARICHDLVSPVGALGTAIEILDDDSNADMHDDALALIKSSSRRAASKLKFLRLAFGAGGSAPGVVGAAEITSLVSDMFEDAKAEVVFNFHADGIDKSRARILLNLTMLGIQAVPRGGEVRIVTTEQSVSIIAKGPRAKLDETVERALLGRAPDHGFDGRSIQPFYASMMAREAGGQITATAGEEIVTFQADFPA</sequence>
<protein>
    <submittedName>
        <fullName evidence="2">Histidine phosphotransferase</fullName>
    </submittedName>
</protein>
<dbReference type="RefSeq" id="WP_233353989.1">
    <property type="nucleotide sequence ID" value="NZ_BMZH01000003.1"/>
</dbReference>
<evidence type="ECO:0000259" key="1">
    <source>
        <dbReference type="Pfam" id="PF10090"/>
    </source>
</evidence>
<proteinExistence type="predicted"/>
<accession>A0A8J3G1L9</accession>
<evidence type="ECO:0000313" key="2">
    <source>
        <dbReference type="EMBL" id="GHA88193.1"/>
    </source>
</evidence>
<keyword evidence="3" id="KW-1185">Reference proteome</keyword>